<dbReference type="Gene3D" id="1.20.1600.10">
    <property type="entry name" value="Outer membrane efflux proteins (OEP)"/>
    <property type="match status" value="1"/>
</dbReference>
<protein>
    <submittedName>
        <fullName evidence="1">TolC family protein</fullName>
    </submittedName>
</protein>
<organism evidence="1 2">
    <name type="scientific">Candidatus Caccoplasma intestinavium</name>
    <dbReference type="NCBI Taxonomy" id="2840716"/>
    <lineage>
        <taxon>Bacteria</taxon>
        <taxon>Pseudomonadati</taxon>
        <taxon>Bacteroidota</taxon>
        <taxon>Bacteroidia</taxon>
        <taxon>Bacteroidales</taxon>
        <taxon>Bacteroidaceae</taxon>
        <taxon>Bacteroidaceae incertae sedis</taxon>
        <taxon>Candidatus Caccoplasma</taxon>
    </lineage>
</organism>
<dbReference type="EMBL" id="DVKT01000037">
    <property type="protein sequence ID" value="HIT39404.1"/>
    <property type="molecule type" value="Genomic_DNA"/>
</dbReference>
<dbReference type="AlphaFoldDB" id="A0A9D1GFP9"/>
<reference evidence="1" key="1">
    <citation type="submission" date="2020-10" db="EMBL/GenBank/DDBJ databases">
        <authorList>
            <person name="Gilroy R."/>
        </authorList>
    </citation>
    <scope>NUCLEOTIDE SEQUENCE</scope>
    <source>
        <strain evidence="1">21143</strain>
    </source>
</reference>
<proteinExistence type="predicted"/>
<evidence type="ECO:0000313" key="1">
    <source>
        <dbReference type="EMBL" id="HIT39404.1"/>
    </source>
</evidence>
<name>A0A9D1GFP9_9BACT</name>
<reference evidence="1" key="2">
    <citation type="journal article" date="2021" name="PeerJ">
        <title>Extensive microbial diversity within the chicken gut microbiome revealed by metagenomics and culture.</title>
        <authorList>
            <person name="Gilroy R."/>
            <person name="Ravi A."/>
            <person name="Getino M."/>
            <person name="Pursley I."/>
            <person name="Horton D.L."/>
            <person name="Alikhan N.F."/>
            <person name="Baker D."/>
            <person name="Gharbi K."/>
            <person name="Hall N."/>
            <person name="Watson M."/>
            <person name="Adriaenssens E.M."/>
            <person name="Foster-Nyarko E."/>
            <person name="Jarju S."/>
            <person name="Secka A."/>
            <person name="Antonio M."/>
            <person name="Oren A."/>
            <person name="Chaudhuri R.R."/>
            <person name="La Ragione R."/>
            <person name="Hildebrand F."/>
            <person name="Pallen M.J."/>
        </authorList>
    </citation>
    <scope>NUCLEOTIDE SEQUENCE</scope>
    <source>
        <strain evidence="1">21143</strain>
    </source>
</reference>
<comment type="caution">
    <text evidence="1">The sequence shown here is derived from an EMBL/GenBank/DDBJ whole genome shotgun (WGS) entry which is preliminary data.</text>
</comment>
<sequence length="392" mass="44631">MRKLFIISIILFGSLHHTPAQNIDGVLYNIEQNNVSLRAQKSLGKAQRLEIRAGNMPEGPEVEYMHSWQKNSSETVSEINVTQGFDFPTAYFARRKAAITKEEQLGHELNTFRQDLLLKAKLLCIDIIALRQEYALLKIRTENTRRMATSMDRALKEGEVTSLEKNRADIELANMQNQCGLKKIELESALEQLQNLNGGNPIEFNDSLFALPEEVIPFESMKKEYETRAPQLLSLLSEKKGAEADLKVSRAGALPGITVGYHHEIGTGEKLNGVIVGISLPLWKSRREIKRAKAQIEYADARLEDERINRESTLKELYGKYTTLKTTLEQFIRIDLQQEPAMRYITEAYRTGILNETDFLSEVNALYEVKSQRIAIERDLHKVIAEINALNL</sequence>
<accession>A0A9D1GFP9</accession>
<dbReference type="SUPFAM" id="SSF56954">
    <property type="entry name" value="Outer membrane efflux proteins (OEP)"/>
    <property type="match status" value="1"/>
</dbReference>
<dbReference type="GO" id="GO:0015562">
    <property type="term" value="F:efflux transmembrane transporter activity"/>
    <property type="evidence" value="ECO:0007669"/>
    <property type="project" value="InterPro"/>
</dbReference>
<dbReference type="PANTHER" id="PTHR30203">
    <property type="entry name" value="OUTER MEMBRANE CATION EFFLUX PROTEIN"/>
    <property type="match status" value="1"/>
</dbReference>
<gene>
    <name evidence="1" type="ORF">IAD06_05145</name>
</gene>
<dbReference type="InterPro" id="IPR010131">
    <property type="entry name" value="MdtP/NodT-like"/>
</dbReference>
<evidence type="ECO:0000313" key="2">
    <source>
        <dbReference type="Proteomes" id="UP000886722"/>
    </source>
</evidence>
<dbReference type="PANTHER" id="PTHR30203:SF24">
    <property type="entry name" value="BLR4935 PROTEIN"/>
    <property type="match status" value="1"/>
</dbReference>
<dbReference type="Proteomes" id="UP000886722">
    <property type="component" value="Unassembled WGS sequence"/>
</dbReference>